<dbReference type="Pfam" id="PF00534">
    <property type="entry name" value="Glycos_transf_1"/>
    <property type="match status" value="1"/>
</dbReference>
<dbReference type="eggNOG" id="COG0438">
    <property type="taxonomic scope" value="Bacteria"/>
</dbReference>
<dbReference type="InterPro" id="IPR028098">
    <property type="entry name" value="Glyco_trans_4-like_N"/>
</dbReference>
<evidence type="ECO:0000259" key="3">
    <source>
        <dbReference type="Pfam" id="PF00534"/>
    </source>
</evidence>
<dbReference type="Pfam" id="PF13579">
    <property type="entry name" value="Glyco_trans_4_4"/>
    <property type="match status" value="1"/>
</dbReference>
<feature type="domain" description="Glycosyltransferase subfamily 4-like N-terminal" evidence="4">
    <location>
        <begin position="18"/>
        <end position="209"/>
    </location>
</feature>
<name>S5T407_9CORY</name>
<dbReference type="OrthoDB" id="3180470at2"/>
<dbReference type="Gene3D" id="3.40.50.2000">
    <property type="entry name" value="Glycogen Phosphorylase B"/>
    <property type="match status" value="2"/>
</dbReference>
<proteinExistence type="predicted"/>
<evidence type="ECO:0000313" key="6">
    <source>
        <dbReference type="Proteomes" id="UP000015388"/>
    </source>
</evidence>
<protein>
    <submittedName>
        <fullName evidence="5">Colanic acid biosynthesis glycosyl transferase wcaI</fullName>
    </submittedName>
</protein>
<accession>S5T407</accession>
<dbReference type="InterPro" id="IPR001296">
    <property type="entry name" value="Glyco_trans_1"/>
</dbReference>
<dbReference type="AlphaFoldDB" id="S5T407"/>
<reference evidence="5 6" key="1">
    <citation type="submission" date="2012-11" db="EMBL/GenBank/DDBJ databases">
        <title>The complete genome sequence of Corynebacterium maris Coryn-1 (=DSM 45190).</title>
        <authorList>
            <person name="Schaffert L."/>
            <person name="Albersmeier A."/>
            <person name="Kalinowski J."/>
            <person name="Ruckert C."/>
        </authorList>
    </citation>
    <scope>NUCLEOTIDE SEQUENCE [LARGE SCALE GENOMIC DNA]</scope>
    <source>
        <strain evidence="6">Coryn-1</strain>
    </source>
</reference>
<feature type="domain" description="Glycosyl transferase family 1" evidence="3">
    <location>
        <begin position="249"/>
        <end position="389"/>
    </location>
</feature>
<gene>
    <name evidence="5" type="ORF">B841_09565</name>
</gene>
<keyword evidence="2 5" id="KW-0808">Transferase</keyword>
<keyword evidence="1" id="KW-0328">Glycosyltransferase</keyword>
<dbReference type="KEGG" id="cmd:B841_09565"/>
<dbReference type="EMBL" id="CP003924">
    <property type="protein sequence ID" value="AGS35385.1"/>
    <property type="molecule type" value="Genomic_DNA"/>
</dbReference>
<dbReference type="PANTHER" id="PTHR12526:SF638">
    <property type="entry name" value="SPORE COAT PROTEIN SA"/>
    <property type="match status" value="1"/>
</dbReference>
<dbReference type="CDD" id="cd03794">
    <property type="entry name" value="GT4_WbuB-like"/>
    <property type="match status" value="1"/>
</dbReference>
<dbReference type="PATRIC" id="fig|1224163.3.peg.1925"/>
<dbReference type="STRING" id="1224163.B841_09565"/>
<dbReference type="HOGENOM" id="CLU_009583_11_2_11"/>
<dbReference type="GO" id="GO:0016757">
    <property type="term" value="F:glycosyltransferase activity"/>
    <property type="evidence" value="ECO:0007669"/>
    <property type="project" value="UniProtKB-KW"/>
</dbReference>
<keyword evidence="6" id="KW-1185">Reference proteome</keyword>
<sequence length="432" mass="47744">MKILVLSQYWHPENGVPQRRWTWLSKILVDAGHEVTVIAPPPHYQRKIELRQWWATRKGRTIADVDEGPSGEKIIRSGFFPAGPSLTQRAVNQATVALGAIQTMLRKKGALRDYRPDLIIGTVPALPTAAATRIVAAVLRRPYLIDLRDAWPDLLQQSDQWNKGTGKTSLREKTLKRGPMQVVTFGTRRVLNDALKHAAGISVTSSYLADVLCEREILHTDGSSPEIVTIRNVFPPLSDRSVDLARKRHDGLNVLYAGTLGRAQNLSNALEAAKIAQERGVTIKLRLVGAGVAREQLTSQARELGIDATVEPRQPAEEMAEFYDWADTALVHLTDWEPLSRAVPSKTYELMAQRMHISGVVSGEAAELIQAHGAGDVVEPEDPQALAELWVELAGCPERLCIRGGGPQWVEYERESVAPGRFLGLVERAADR</sequence>
<evidence type="ECO:0000256" key="1">
    <source>
        <dbReference type="ARBA" id="ARBA00022676"/>
    </source>
</evidence>
<evidence type="ECO:0000256" key="2">
    <source>
        <dbReference type="ARBA" id="ARBA00022679"/>
    </source>
</evidence>
<dbReference type="RefSeq" id="WP_020935318.1">
    <property type="nucleotide sequence ID" value="NC_021915.1"/>
</dbReference>
<dbReference type="PANTHER" id="PTHR12526">
    <property type="entry name" value="GLYCOSYLTRANSFERASE"/>
    <property type="match status" value="1"/>
</dbReference>
<evidence type="ECO:0000259" key="4">
    <source>
        <dbReference type="Pfam" id="PF13579"/>
    </source>
</evidence>
<dbReference type="Proteomes" id="UP000015388">
    <property type="component" value="Chromosome"/>
</dbReference>
<organism evidence="5 6">
    <name type="scientific">Corynebacterium maris DSM 45190</name>
    <dbReference type="NCBI Taxonomy" id="1224163"/>
    <lineage>
        <taxon>Bacteria</taxon>
        <taxon>Bacillati</taxon>
        <taxon>Actinomycetota</taxon>
        <taxon>Actinomycetes</taxon>
        <taxon>Mycobacteriales</taxon>
        <taxon>Corynebacteriaceae</taxon>
        <taxon>Corynebacterium</taxon>
    </lineage>
</organism>
<dbReference type="SUPFAM" id="SSF53756">
    <property type="entry name" value="UDP-Glycosyltransferase/glycogen phosphorylase"/>
    <property type="match status" value="1"/>
</dbReference>
<evidence type="ECO:0000313" key="5">
    <source>
        <dbReference type="EMBL" id="AGS35385.1"/>
    </source>
</evidence>